<evidence type="ECO:0000313" key="3">
    <source>
        <dbReference type="Proteomes" id="UP001500879"/>
    </source>
</evidence>
<name>A0ABP3IM26_9ACTN</name>
<dbReference type="Proteomes" id="UP001500879">
    <property type="component" value="Unassembled WGS sequence"/>
</dbReference>
<feature type="region of interest" description="Disordered" evidence="1">
    <location>
        <begin position="1"/>
        <end position="40"/>
    </location>
</feature>
<gene>
    <name evidence="2" type="ORF">GCM10010357_33590</name>
</gene>
<evidence type="ECO:0000256" key="1">
    <source>
        <dbReference type="SAM" id="MobiDB-lite"/>
    </source>
</evidence>
<sequence>MVSLSVWGDGRRSASSSPMAYPGFTSGAQRFRNSGEGEGGGRQLMACAGAYGPCKGPYGVLKCTVHPPFARCRGRYFS</sequence>
<proteinExistence type="predicted"/>
<organism evidence="2 3">
    <name type="scientific">Streptomyces luteireticuli</name>
    <dbReference type="NCBI Taxonomy" id="173858"/>
    <lineage>
        <taxon>Bacteria</taxon>
        <taxon>Bacillati</taxon>
        <taxon>Actinomycetota</taxon>
        <taxon>Actinomycetes</taxon>
        <taxon>Kitasatosporales</taxon>
        <taxon>Streptomycetaceae</taxon>
        <taxon>Streptomyces</taxon>
    </lineage>
</organism>
<accession>A0ABP3IM26</accession>
<dbReference type="EMBL" id="BAAABX010000037">
    <property type="protein sequence ID" value="GAA0409790.1"/>
    <property type="molecule type" value="Genomic_DNA"/>
</dbReference>
<protein>
    <submittedName>
        <fullName evidence="2">Uncharacterized protein</fullName>
    </submittedName>
</protein>
<evidence type="ECO:0000313" key="2">
    <source>
        <dbReference type="EMBL" id="GAA0409790.1"/>
    </source>
</evidence>
<keyword evidence="3" id="KW-1185">Reference proteome</keyword>
<reference evidence="3" key="1">
    <citation type="journal article" date="2019" name="Int. J. Syst. Evol. Microbiol.">
        <title>The Global Catalogue of Microorganisms (GCM) 10K type strain sequencing project: providing services to taxonomists for standard genome sequencing and annotation.</title>
        <authorList>
            <consortium name="The Broad Institute Genomics Platform"/>
            <consortium name="The Broad Institute Genome Sequencing Center for Infectious Disease"/>
            <person name="Wu L."/>
            <person name="Ma J."/>
        </authorList>
    </citation>
    <scope>NUCLEOTIDE SEQUENCE [LARGE SCALE GENOMIC DNA]</scope>
    <source>
        <strain evidence="3">JCM 4788</strain>
    </source>
</reference>
<comment type="caution">
    <text evidence="2">The sequence shown here is derived from an EMBL/GenBank/DDBJ whole genome shotgun (WGS) entry which is preliminary data.</text>
</comment>